<reference evidence="17" key="1">
    <citation type="submission" date="2019-03" db="EMBL/GenBank/DDBJ databases">
        <authorList>
            <person name="Danneels B."/>
        </authorList>
    </citation>
    <scope>NUCLEOTIDE SEQUENCE</scope>
</reference>
<sequence length="676" mass="76273">MSDSGFVDYPDSPFHLYQPYPPAGDQPRAIGQLVEGARDGLMFQTLLGVTGSGKTYTMANTIAQLGRPALVLAPNKTLAAQLYAEMREFFPRNAVEYFVSYYDYYQPEAYVPTRDLFIEKDSSINEHIEQMRLSATKSLLERRDTVIVGTVSCIYGIGNPGDYHAMVLILRAGDRIGRREILARLVAMQYTRNDADFTRGTFRVRGETVDIFPAESPELALRLTLFDDEVESLELFDPLTGRVRQKVPRYTVYPGSHYVTPRDTVLRAIETIKAELRERLDFYVKDGKLVEAQRLEQRTRFDLEMLQELGFCKGIENYSRHLSGAAAGEPPPTLIDYLPTDALMFIDESHVTIGQLGGMYRGDRARKETLVQYGFRLPSALDNRPLKLEEFEARMRQCIFVSATPSAYENEHTDNVVEQLVRPTGLVDPMVEVRSARTQVDDLLGEIRLRVGAGERVLVTTLTKRMAEDLTDFLSEHGVKVRYLHSDIDTVERVEILRDLRLGTFDVLVGINLLREGLDIPEVSLVAILDADKEGFLRSERSLIQTIGRAARNLNGHAILYADRITDSMRRAMDETSRRRERQQAFNAEHGIVARGVNKAVRELIDGVVGAESLKPKADDVPLALLGDEKALAREIRRLEKQMLDHARNLEFEQAAAARDTLQKLKDQALLGQGSM</sequence>
<dbReference type="GO" id="GO:0003677">
    <property type="term" value="F:DNA binding"/>
    <property type="evidence" value="ECO:0007669"/>
    <property type="project" value="InterPro"/>
</dbReference>
<evidence type="ECO:0000313" key="17">
    <source>
        <dbReference type="EMBL" id="VFR22209.1"/>
    </source>
</evidence>
<dbReference type="Gene3D" id="4.10.860.10">
    <property type="entry name" value="UVR domain"/>
    <property type="match status" value="1"/>
</dbReference>
<evidence type="ECO:0000256" key="11">
    <source>
        <dbReference type="ARBA" id="ARBA00026033"/>
    </source>
</evidence>
<dbReference type="NCBIfam" id="TIGR00631">
    <property type="entry name" value="uvrb"/>
    <property type="match status" value="1"/>
</dbReference>
<dbReference type="Pfam" id="PF00271">
    <property type="entry name" value="Helicase_C"/>
    <property type="match status" value="1"/>
</dbReference>
<evidence type="ECO:0000256" key="1">
    <source>
        <dbReference type="ARBA" id="ARBA00004496"/>
    </source>
</evidence>
<keyword evidence="13" id="KW-0175">Coiled coil</keyword>
<evidence type="ECO:0000256" key="6">
    <source>
        <dbReference type="ARBA" id="ARBA00022769"/>
    </source>
</evidence>
<keyword evidence="5" id="KW-0227">DNA damage</keyword>
<evidence type="ECO:0000256" key="4">
    <source>
        <dbReference type="ARBA" id="ARBA00022741"/>
    </source>
</evidence>
<comment type="subcellular location">
    <subcellularLocation>
        <location evidence="1">Cytoplasm</location>
    </subcellularLocation>
</comment>
<keyword evidence="3" id="KW-0963">Cytoplasm</keyword>
<dbReference type="GO" id="GO:0009380">
    <property type="term" value="C:excinuclease repair complex"/>
    <property type="evidence" value="ECO:0007669"/>
    <property type="project" value="InterPro"/>
</dbReference>
<gene>
    <name evidence="17" type="ORF">ANDA3_1915</name>
</gene>
<dbReference type="CDD" id="cd18790">
    <property type="entry name" value="SF2_C_UvrB"/>
    <property type="match status" value="1"/>
</dbReference>
<dbReference type="SUPFAM" id="SSF52540">
    <property type="entry name" value="P-loop containing nucleoside triphosphate hydrolases"/>
    <property type="match status" value="2"/>
</dbReference>
<feature type="domain" description="Helicase ATP-binding" evidence="15">
    <location>
        <begin position="35"/>
        <end position="192"/>
    </location>
</feature>
<evidence type="ECO:0000256" key="10">
    <source>
        <dbReference type="ARBA" id="ARBA00023236"/>
    </source>
</evidence>
<dbReference type="GO" id="GO:0005737">
    <property type="term" value="C:cytoplasm"/>
    <property type="evidence" value="ECO:0007669"/>
    <property type="project" value="UniProtKB-SubCell"/>
</dbReference>
<comment type="subunit">
    <text evidence="11">Forms a heterotetramer with UvrA during the search for lesions. Interacts with UvrC in an incision complex.</text>
</comment>
<dbReference type="PROSITE" id="PS50151">
    <property type="entry name" value="UVR"/>
    <property type="match status" value="1"/>
</dbReference>
<protein>
    <recommendedName>
        <fullName evidence="12">UvrABC system protein B</fullName>
    </recommendedName>
</protein>
<dbReference type="PROSITE" id="PS51194">
    <property type="entry name" value="HELICASE_CTER"/>
    <property type="match status" value="1"/>
</dbReference>
<evidence type="ECO:0000256" key="5">
    <source>
        <dbReference type="ARBA" id="ARBA00022763"/>
    </source>
</evidence>
<keyword evidence="4" id="KW-0547">Nucleotide-binding</keyword>
<name>A0A484PBS1_9ZZZZ</name>
<dbReference type="NCBIfam" id="NF003673">
    <property type="entry name" value="PRK05298.1"/>
    <property type="match status" value="1"/>
</dbReference>
<dbReference type="InterPro" id="IPR036876">
    <property type="entry name" value="UVR_dom_sf"/>
</dbReference>
<evidence type="ECO:0000259" key="16">
    <source>
        <dbReference type="PROSITE" id="PS51194"/>
    </source>
</evidence>
<dbReference type="InterPro" id="IPR041471">
    <property type="entry name" value="UvrB_inter"/>
</dbReference>
<accession>A0A484PBS1</accession>
<dbReference type="EMBL" id="CAADIC010000002">
    <property type="protein sequence ID" value="VFR22209.1"/>
    <property type="molecule type" value="Genomic_DNA"/>
</dbReference>
<feature type="coiled-coil region" evidence="13">
    <location>
        <begin position="629"/>
        <end position="656"/>
    </location>
</feature>
<feature type="domain" description="Helicase C-terminal" evidence="16">
    <location>
        <begin position="439"/>
        <end position="605"/>
    </location>
</feature>
<keyword evidence="8" id="KW-0267">Excision nuclease</keyword>
<dbReference type="SMART" id="SM00490">
    <property type="entry name" value="HELICc"/>
    <property type="match status" value="1"/>
</dbReference>
<evidence type="ECO:0000256" key="3">
    <source>
        <dbReference type="ARBA" id="ARBA00022490"/>
    </source>
</evidence>
<evidence type="ECO:0000256" key="9">
    <source>
        <dbReference type="ARBA" id="ARBA00023204"/>
    </source>
</evidence>
<dbReference type="AlphaFoldDB" id="A0A484PBS1"/>
<keyword evidence="10" id="KW-0742">SOS response</keyword>
<dbReference type="InterPro" id="IPR001650">
    <property type="entry name" value="Helicase_C-like"/>
</dbReference>
<evidence type="ECO:0000256" key="8">
    <source>
        <dbReference type="ARBA" id="ARBA00022881"/>
    </source>
</evidence>
<dbReference type="Gene3D" id="6.10.140.240">
    <property type="match status" value="1"/>
</dbReference>
<evidence type="ECO:0000256" key="12">
    <source>
        <dbReference type="ARBA" id="ARBA00029504"/>
    </source>
</evidence>
<dbReference type="SUPFAM" id="SSF46600">
    <property type="entry name" value="C-terminal UvrC-binding domain of UvrB"/>
    <property type="match status" value="1"/>
</dbReference>
<evidence type="ECO:0000256" key="7">
    <source>
        <dbReference type="ARBA" id="ARBA00022840"/>
    </source>
</evidence>
<dbReference type="Pfam" id="PF17757">
    <property type="entry name" value="UvrB_inter"/>
    <property type="match status" value="1"/>
</dbReference>
<proteinExistence type="inferred from homology"/>
<dbReference type="PROSITE" id="PS51192">
    <property type="entry name" value="HELICASE_ATP_BIND_1"/>
    <property type="match status" value="1"/>
</dbReference>
<dbReference type="GO" id="GO:0016887">
    <property type="term" value="F:ATP hydrolysis activity"/>
    <property type="evidence" value="ECO:0007669"/>
    <property type="project" value="InterPro"/>
</dbReference>
<dbReference type="InterPro" id="IPR006935">
    <property type="entry name" value="Helicase/UvrB_N"/>
</dbReference>
<keyword evidence="7" id="KW-0067">ATP-binding</keyword>
<dbReference type="InterPro" id="IPR001943">
    <property type="entry name" value="UVR_dom"/>
</dbReference>
<organism evidence="17">
    <name type="scientific">plant metagenome</name>
    <dbReference type="NCBI Taxonomy" id="1297885"/>
    <lineage>
        <taxon>unclassified sequences</taxon>
        <taxon>metagenomes</taxon>
        <taxon>organismal metagenomes</taxon>
    </lineage>
</organism>
<dbReference type="InterPro" id="IPR027417">
    <property type="entry name" value="P-loop_NTPase"/>
</dbReference>
<evidence type="ECO:0000256" key="2">
    <source>
        <dbReference type="ARBA" id="ARBA00008533"/>
    </source>
</evidence>
<keyword evidence="9" id="KW-0234">DNA repair</keyword>
<evidence type="ECO:0000259" key="15">
    <source>
        <dbReference type="PROSITE" id="PS51192"/>
    </source>
</evidence>
<dbReference type="Pfam" id="PF02151">
    <property type="entry name" value="UVR"/>
    <property type="match status" value="1"/>
</dbReference>
<dbReference type="InterPro" id="IPR014001">
    <property type="entry name" value="Helicase_ATP-bd"/>
</dbReference>
<comment type="similarity">
    <text evidence="2">Belongs to the UvrB family.</text>
</comment>
<dbReference type="HAMAP" id="MF_00204">
    <property type="entry name" value="UvrB"/>
    <property type="match status" value="1"/>
</dbReference>
<dbReference type="GO" id="GO:0004518">
    <property type="term" value="F:nuclease activity"/>
    <property type="evidence" value="ECO:0007669"/>
    <property type="project" value="UniProtKB-KW"/>
</dbReference>
<dbReference type="InterPro" id="IPR024759">
    <property type="entry name" value="UvrB_YAD/RRR_dom"/>
</dbReference>
<dbReference type="GO" id="GO:0006289">
    <property type="term" value="P:nucleotide-excision repair"/>
    <property type="evidence" value="ECO:0007669"/>
    <property type="project" value="InterPro"/>
</dbReference>
<dbReference type="Gene3D" id="3.40.50.300">
    <property type="entry name" value="P-loop containing nucleotide triphosphate hydrolases"/>
    <property type="match status" value="3"/>
</dbReference>
<dbReference type="GO" id="GO:0005524">
    <property type="term" value="F:ATP binding"/>
    <property type="evidence" value="ECO:0007669"/>
    <property type="project" value="UniProtKB-KW"/>
</dbReference>
<keyword evidence="6" id="KW-0228">DNA excision</keyword>
<feature type="domain" description="UVR" evidence="14">
    <location>
        <begin position="633"/>
        <end position="668"/>
    </location>
</feature>
<dbReference type="SMART" id="SM00487">
    <property type="entry name" value="DEXDc"/>
    <property type="match status" value="1"/>
</dbReference>
<dbReference type="Pfam" id="PF04851">
    <property type="entry name" value="ResIII"/>
    <property type="match status" value="1"/>
</dbReference>
<dbReference type="PANTHER" id="PTHR24029">
    <property type="entry name" value="UVRABC SYSTEM PROTEIN B"/>
    <property type="match status" value="1"/>
</dbReference>
<dbReference type="GO" id="GO:0009432">
    <property type="term" value="P:SOS response"/>
    <property type="evidence" value="ECO:0007669"/>
    <property type="project" value="UniProtKB-KW"/>
</dbReference>
<evidence type="ECO:0000259" key="14">
    <source>
        <dbReference type="PROSITE" id="PS50151"/>
    </source>
</evidence>
<dbReference type="InterPro" id="IPR004807">
    <property type="entry name" value="UvrB"/>
</dbReference>
<dbReference type="FunFam" id="3.40.50.300:FF:000477">
    <property type="entry name" value="UvrABC system protein B"/>
    <property type="match status" value="1"/>
</dbReference>
<dbReference type="PANTHER" id="PTHR24029:SF0">
    <property type="entry name" value="UVRABC SYSTEM PROTEIN B"/>
    <property type="match status" value="1"/>
</dbReference>
<evidence type="ECO:0000256" key="13">
    <source>
        <dbReference type="SAM" id="Coils"/>
    </source>
</evidence>
<dbReference type="Pfam" id="PF12344">
    <property type="entry name" value="UvrB"/>
    <property type="match status" value="1"/>
</dbReference>
<dbReference type="CDD" id="cd17916">
    <property type="entry name" value="DEXHc_UvrB"/>
    <property type="match status" value="1"/>
</dbReference>